<dbReference type="InterPro" id="IPR027370">
    <property type="entry name" value="Znf-RING_euk"/>
</dbReference>
<dbReference type="GO" id="GO:0008270">
    <property type="term" value="F:zinc ion binding"/>
    <property type="evidence" value="ECO:0007669"/>
    <property type="project" value="UniProtKB-KW"/>
</dbReference>
<dbReference type="PROSITE" id="PS00518">
    <property type="entry name" value="ZF_RING_1"/>
    <property type="match status" value="1"/>
</dbReference>
<dbReference type="Pfam" id="PF13445">
    <property type="entry name" value="zf-RING_UBOX"/>
    <property type="match status" value="1"/>
</dbReference>
<reference evidence="7" key="1">
    <citation type="journal article" date="2019" name="MBio">
        <title>Virus Genomes from Deep Sea Sediments Expand the Ocean Megavirome and Support Independent Origins of Viral Gigantism.</title>
        <authorList>
            <person name="Backstrom D."/>
            <person name="Yutin N."/>
            <person name="Jorgensen S.L."/>
            <person name="Dharamshi J."/>
            <person name="Homa F."/>
            <person name="Zaremba-Niedwiedzka K."/>
            <person name="Spang A."/>
            <person name="Wolf Y.I."/>
            <person name="Koonin E.V."/>
            <person name="Ettema T.J."/>
        </authorList>
    </citation>
    <scope>NUCLEOTIDE SEQUENCE</scope>
</reference>
<dbReference type="PROSITE" id="PS50089">
    <property type="entry name" value="ZF_RING_2"/>
    <property type="match status" value="1"/>
</dbReference>
<protein>
    <submittedName>
        <fullName evidence="7">RING-type zinc-finger protein</fullName>
    </submittedName>
</protein>
<keyword evidence="5" id="KW-1133">Transmembrane helix</keyword>
<feature type="transmembrane region" description="Helical" evidence="5">
    <location>
        <begin position="224"/>
        <end position="242"/>
    </location>
</feature>
<evidence type="ECO:0000256" key="3">
    <source>
        <dbReference type="ARBA" id="ARBA00022833"/>
    </source>
</evidence>
<dbReference type="InterPro" id="IPR013083">
    <property type="entry name" value="Znf_RING/FYVE/PHD"/>
</dbReference>
<dbReference type="SMART" id="SM00184">
    <property type="entry name" value="RING"/>
    <property type="match status" value="1"/>
</dbReference>
<evidence type="ECO:0000256" key="4">
    <source>
        <dbReference type="PROSITE-ProRule" id="PRU00175"/>
    </source>
</evidence>
<keyword evidence="2 4" id="KW-0863">Zinc-finger</keyword>
<evidence type="ECO:0000256" key="1">
    <source>
        <dbReference type="ARBA" id="ARBA00022723"/>
    </source>
</evidence>
<accession>A0A481YWQ9</accession>
<evidence type="ECO:0000259" key="6">
    <source>
        <dbReference type="PROSITE" id="PS50089"/>
    </source>
</evidence>
<gene>
    <name evidence="7" type="ORF">LCMAC201_02270</name>
</gene>
<keyword evidence="3" id="KW-0862">Zinc</keyword>
<dbReference type="EMBL" id="MK500348">
    <property type="protein sequence ID" value="QBK87317.1"/>
    <property type="molecule type" value="Genomic_DNA"/>
</dbReference>
<sequence length="266" mass="30830">MESDKLKGILKCGICLNVLRNPNTLLCQHNFCQKCLVKTKLNAERQRKCPICNVNYVIPKEYNRVLQEVSECLFSTEHAKLKSEEDLQEKKEEIIDEVRKQLHTELYNQCVENSLLEFNMQTPLRDSSLSEFNMQTPLRDSVPSFIEVTHNPVPNYIDTTSDGMFERYMSTVMNVGGLQSQFRSVFSNPRCLIDSLKSQLIFSMFMLLINSIILISGFSWMAVINGIIIIIGYIYYCILSWIQKKRLFVSTVREVIQNADRHIHAD</sequence>
<dbReference type="InterPro" id="IPR001841">
    <property type="entry name" value="Znf_RING"/>
</dbReference>
<evidence type="ECO:0000256" key="2">
    <source>
        <dbReference type="ARBA" id="ARBA00022771"/>
    </source>
</evidence>
<keyword evidence="5" id="KW-0472">Membrane</keyword>
<keyword evidence="1" id="KW-0479">Metal-binding</keyword>
<dbReference type="SUPFAM" id="SSF57850">
    <property type="entry name" value="RING/U-box"/>
    <property type="match status" value="1"/>
</dbReference>
<evidence type="ECO:0000313" key="7">
    <source>
        <dbReference type="EMBL" id="QBK87317.1"/>
    </source>
</evidence>
<feature type="domain" description="RING-type" evidence="6">
    <location>
        <begin position="12"/>
        <end position="53"/>
    </location>
</feature>
<evidence type="ECO:0000256" key="5">
    <source>
        <dbReference type="SAM" id="Phobius"/>
    </source>
</evidence>
<organism evidence="7">
    <name type="scientific">Marseillevirus LCMAC201</name>
    <dbReference type="NCBI Taxonomy" id="2506605"/>
    <lineage>
        <taxon>Viruses</taxon>
        <taxon>Varidnaviria</taxon>
        <taxon>Bamfordvirae</taxon>
        <taxon>Nucleocytoviricota</taxon>
        <taxon>Megaviricetes</taxon>
        <taxon>Pimascovirales</taxon>
        <taxon>Pimascovirales incertae sedis</taxon>
        <taxon>Marseilleviridae</taxon>
    </lineage>
</organism>
<dbReference type="InterPro" id="IPR017907">
    <property type="entry name" value="Znf_RING_CS"/>
</dbReference>
<name>A0A481YWQ9_9VIRU</name>
<keyword evidence="5" id="KW-0812">Transmembrane</keyword>
<proteinExistence type="predicted"/>
<dbReference type="Gene3D" id="3.30.40.10">
    <property type="entry name" value="Zinc/RING finger domain, C3HC4 (zinc finger)"/>
    <property type="match status" value="1"/>
</dbReference>